<dbReference type="Proteomes" id="UP000652761">
    <property type="component" value="Unassembled WGS sequence"/>
</dbReference>
<evidence type="ECO:0000313" key="2">
    <source>
        <dbReference type="EMBL" id="MQL70452.1"/>
    </source>
</evidence>
<comment type="caution">
    <text evidence="2">The sequence shown here is derived from an EMBL/GenBank/DDBJ whole genome shotgun (WGS) entry which is preliminary data.</text>
</comment>
<dbReference type="AlphaFoldDB" id="A0A843TDM6"/>
<gene>
    <name evidence="2" type="ORF">Taro_002762</name>
</gene>
<accession>A0A843TDM6</accession>
<organism evidence="2 3">
    <name type="scientific">Colocasia esculenta</name>
    <name type="common">Wild taro</name>
    <name type="synonym">Arum esculentum</name>
    <dbReference type="NCBI Taxonomy" id="4460"/>
    <lineage>
        <taxon>Eukaryota</taxon>
        <taxon>Viridiplantae</taxon>
        <taxon>Streptophyta</taxon>
        <taxon>Embryophyta</taxon>
        <taxon>Tracheophyta</taxon>
        <taxon>Spermatophyta</taxon>
        <taxon>Magnoliopsida</taxon>
        <taxon>Liliopsida</taxon>
        <taxon>Araceae</taxon>
        <taxon>Aroideae</taxon>
        <taxon>Colocasieae</taxon>
        <taxon>Colocasia</taxon>
    </lineage>
</organism>
<evidence type="ECO:0000313" key="3">
    <source>
        <dbReference type="Proteomes" id="UP000652761"/>
    </source>
</evidence>
<proteinExistence type="predicted"/>
<reference evidence="2" key="1">
    <citation type="submission" date="2017-07" db="EMBL/GenBank/DDBJ databases">
        <title>Taro Niue Genome Assembly and Annotation.</title>
        <authorList>
            <person name="Atibalentja N."/>
            <person name="Keating K."/>
            <person name="Fields C.J."/>
        </authorList>
    </citation>
    <scope>NUCLEOTIDE SEQUENCE</scope>
    <source>
        <strain evidence="2">Niue_2</strain>
        <tissue evidence="2">Leaf</tissue>
    </source>
</reference>
<dbReference type="EMBL" id="NMUH01000068">
    <property type="protein sequence ID" value="MQL70452.1"/>
    <property type="molecule type" value="Genomic_DNA"/>
</dbReference>
<evidence type="ECO:0000256" key="1">
    <source>
        <dbReference type="SAM" id="MobiDB-lite"/>
    </source>
</evidence>
<keyword evidence="3" id="KW-1185">Reference proteome</keyword>
<feature type="region of interest" description="Disordered" evidence="1">
    <location>
        <begin position="60"/>
        <end position="102"/>
    </location>
</feature>
<protein>
    <submittedName>
        <fullName evidence="2">Uncharacterized protein</fullName>
    </submittedName>
</protein>
<sequence length="102" mass="11077">MKITKGYACSNNLNSALGVRLYCLLHKSLVTVYTCMPKQVVSLKDSASNTTHNIHVKRGVGEGRSGFRHMGRPLSHSQGDKTALRAVGDSSPMGELPCSRNF</sequence>
<name>A0A843TDM6_COLES</name>